<evidence type="ECO:0000256" key="8">
    <source>
        <dbReference type="ARBA" id="ARBA00041344"/>
    </source>
</evidence>
<proteinExistence type="inferred from homology"/>
<evidence type="ECO:0000256" key="9">
    <source>
        <dbReference type="SAM" id="Phobius"/>
    </source>
</evidence>
<evidence type="ECO:0000256" key="6">
    <source>
        <dbReference type="ARBA" id="ARBA00037236"/>
    </source>
</evidence>
<evidence type="ECO:0000256" key="4">
    <source>
        <dbReference type="ARBA" id="ARBA00022989"/>
    </source>
</evidence>
<protein>
    <recommendedName>
        <fullName evidence="7">Complex I assembly factor TIMMDC1, mitochondrial</fullName>
    </recommendedName>
    <alternativeName>
        <fullName evidence="8">Translocase of inner mitochondrial membrane domain-containing protein 1</fullName>
    </alternativeName>
</protein>
<dbReference type="RefSeq" id="XP_005071550.1">
    <property type="nucleotide sequence ID" value="XM_005071493.4"/>
</dbReference>
<dbReference type="Proteomes" id="UP000886700">
    <property type="component" value="Unplaced"/>
</dbReference>
<reference evidence="11" key="1">
    <citation type="submission" date="2025-08" db="UniProtKB">
        <authorList>
            <consortium name="RefSeq"/>
        </authorList>
    </citation>
    <scope>IDENTIFICATION</scope>
    <source>
        <tissue evidence="11">Liver</tissue>
    </source>
</reference>
<evidence type="ECO:0000256" key="5">
    <source>
        <dbReference type="ARBA" id="ARBA00023136"/>
    </source>
</evidence>
<evidence type="ECO:0000256" key="2">
    <source>
        <dbReference type="ARBA" id="ARBA00008444"/>
    </source>
</evidence>
<dbReference type="PANTHER" id="PTHR13002:SF1">
    <property type="entry name" value="COMPLEX I ASSEMBLY FACTOR TIMMDC1, MITOCHONDRIAL"/>
    <property type="match status" value="1"/>
</dbReference>
<dbReference type="STRING" id="10036.ENSMAUP00000017546"/>
<dbReference type="CTD" id="51300"/>
<keyword evidence="10" id="KW-1185">Reference proteome</keyword>
<evidence type="ECO:0000313" key="11">
    <source>
        <dbReference type="RefSeq" id="XP_005071550.1"/>
    </source>
</evidence>
<evidence type="ECO:0000256" key="7">
    <source>
        <dbReference type="ARBA" id="ARBA00040778"/>
    </source>
</evidence>
<keyword evidence="4 9" id="KW-1133">Transmembrane helix</keyword>
<dbReference type="GO" id="GO:0005654">
    <property type="term" value="C:nucleoplasm"/>
    <property type="evidence" value="ECO:0007669"/>
    <property type="project" value="Ensembl"/>
</dbReference>
<dbReference type="KEGG" id="maua:101841711"/>
<dbReference type="AlphaFoldDB" id="A0A1U7Q773"/>
<evidence type="ECO:0000256" key="1">
    <source>
        <dbReference type="ARBA" id="ARBA00004141"/>
    </source>
</evidence>
<gene>
    <name evidence="11" type="primary">Timmdc1</name>
</gene>
<comment type="function">
    <text evidence="6">Chaperone protein involved in the assembly of the mitochondrial NADH:ubiquinone oxidoreductase complex (complex I). Participates in constructing the membrane arm of complex I.</text>
</comment>
<dbReference type="GeneID" id="101841711"/>
<dbReference type="InterPro" id="IPR055299">
    <property type="entry name" value="TIMMDC1"/>
</dbReference>
<dbReference type="GO" id="GO:0032981">
    <property type="term" value="P:mitochondrial respiratory chain complex I assembly"/>
    <property type="evidence" value="ECO:0007669"/>
    <property type="project" value="InterPro"/>
</dbReference>
<keyword evidence="3 9" id="KW-0812">Transmembrane</keyword>
<feature type="transmembrane region" description="Helical" evidence="9">
    <location>
        <begin position="188"/>
        <end position="209"/>
    </location>
</feature>
<organism evidence="10 11">
    <name type="scientific">Mesocricetus auratus</name>
    <name type="common">Golden hamster</name>
    <dbReference type="NCBI Taxonomy" id="10036"/>
    <lineage>
        <taxon>Eukaryota</taxon>
        <taxon>Metazoa</taxon>
        <taxon>Chordata</taxon>
        <taxon>Craniata</taxon>
        <taxon>Vertebrata</taxon>
        <taxon>Euteleostomi</taxon>
        <taxon>Mammalia</taxon>
        <taxon>Eutheria</taxon>
        <taxon>Euarchontoglires</taxon>
        <taxon>Glires</taxon>
        <taxon>Rodentia</taxon>
        <taxon>Myomorpha</taxon>
        <taxon>Muroidea</taxon>
        <taxon>Cricetidae</taxon>
        <taxon>Cricetinae</taxon>
        <taxon>Mesocricetus</taxon>
    </lineage>
</organism>
<dbReference type="GO" id="GO:0005739">
    <property type="term" value="C:mitochondrion"/>
    <property type="evidence" value="ECO:0007669"/>
    <property type="project" value="Ensembl"/>
</dbReference>
<sequence length="285" mass="32074">MEAPPPAPRSRLCRVWGPFPRVFAAGAVAADPQDFAEDREPHSRVSEPGFPESGWDRLRHLFAKDEHQNISKEVEYIYKAAASAGIIGWAYGGIPAFIHAKNRYIEQSQGAIYHNRFDAVQSAHRAGTRGFIRYGWRWSWRTAVFVTIFNTVNTGLTVYQNKNALSHFVIAGAVTGGLFRVNLGIRGLVAGGIIGALLGTPVGTLMMALQKYCDETVQERRQKDQKALREQKLEEWRRKLKLTELLPEEIESGLEKIQPEENAQRIQELLNLPRNPSSPDKANRD</sequence>
<comment type="similarity">
    <text evidence="2">Belongs to the Tim17/Tim22/Tim23 family.</text>
</comment>
<dbReference type="Pfam" id="PF02466">
    <property type="entry name" value="Tim17"/>
    <property type="match status" value="1"/>
</dbReference>
<evidence type="ECO:0000313" key="10">
    <source>
        <dbReference type="Proteomes" id="UP000886700"/>
    </source>
</evidence>
<evidence type="ECO:0000256" key="3">
    <source>
        <dbReference type="ARBA" id="ARBA00022692"/>
    </source>
</evidence>
<comment type="subcellular location">
    <subcellularLocation>
        <location evidence="1">Membrane</location>
        <topology evidence="1">Multi-pass membrane protein</topology>
    </subcellularLocation>
</comment>
<dbReference type="PANTHER" id="PTHR13002">
    <property type="entry name" value="C3ORF1 PROTEIN-RELATED"/>
    <property type="match status" value="1"/>
</dbReference>
<accession>A0A1U7Q773</accession>
<dbReference type="GO" id="GO:0016020">
    <property type="term" value="C:membrane"/>
    <property type="evidence" value="ECO:0007669"/>
    <property type="project" value="UniProtKB-SubCell"/>
</dbReference>
<dbReference type="OrthoDB" id="5826189at2759"/>
<dbReference type="eggNOG" id="KOG4608">
    <property type="taxonomic scope" value="Eukaryota"/>
</dbReference>
<keyword evidence="5 9" id="KW-0472">Membrane</keyword>
<name>A0A1U7Q773_MESAU</name>